<dbReference type="InterPro" id="IPR026444">
    <property type="entry name" value="Secre_tail"/>
</dbReference>
<dbReference type="Gene3D" id="2.60.120.380">
    <property type="match status" value="1"/>
</dbReference>
<dbReference type="RefSeq" id="WP_194310373.1">
    <property type="nucleotide sequence ID" value="NZ_JADHEC010000001.1"/>
</dbReference>
<keyword evidence="1 2" id="KW-0732">Signal</keyword>
<evidence type="ECO:0000313" key="4">
    <source>
        <dbReference type="Proteomes" id="UP000646211"/>
    </source>
</evidence>
<sequence>MKKIIKFSLVLVVALITMNVHAGTVDFTLVVKKEQGKLVTFALDKMNKVDLSIYDADGKIVHSEKVTSRKIINRTYDLKALPEGTYYLEAESEMKIAKYKISVVGDTATLSDTAVSEIYKPVFGEKAGLISLSILNLDKSSVDIKIYDDEQNEVYASDKLMNQNISKFFDIKNIKSEKYIFEITYADKTFTKTFPN</sequence>
<dbReference type="Proteomes" id="UP000646211">
    <property type="component" value="Unassembled WGS sequence"/>
</dbReference>
<name>A0A930XUK3_9FLAO</name>
<organism evidence="3 4">
    <name type="scientific">Flavobacterium soyangense</name>
    <dbReference type="NCBI Taxonomy" id="2023265"/>
    <lineage>
        <taxon>Bacteria</taxon>
        <taxon>Pseudomonadati</taxon>
        <taxon>Bacteroidota</taxon>
        <taxon>Flavobacteriia</taxon>
        <taxon>Flavobacteriales</taxon>
        <taxon>Flavobacteriaceae</taxon>
        <taxon>Flavobacterium</taxon>
    </lineage>
</organism>
<gene>
    <name evidence="3" type="ORF">IR213_00615</name>
</gene>
<feature type="signal peptide" evidence="2">
    <location>
        <begin position="1"/>
        <end position="22"/>
    </location>
</feature>
<feature type="chain" id="PRO_5037341857" evidence="2">
    <location>
        <begin position="23"/>
        <end position="196"/>
    </location>
</feature>
<reference evidence="3" key="1">
    <citation type="submission" date="2020-11" db="EMBL/GenBank/DDBJ databases">
        <title>Genome of Flavobacterium soyangense.</title>
        <authorList>
            <person name="Liu Q."/>
            <person name="Xin Y.-H."/>
        </authorList>
    </citation>
    <scope>NUCLEOTIDE SEQUENCE</scope>
    <source>
        <strain evidence="3">CGMCC 1.13493</strain>
    </source>
</reference>
<evidence type="ECO:0000256" key="2">
    <source>
        <dbReference type="SAM" id="SignalP"/>
    </source>
</evidence>
<keyword evidence="4" id="KW-1185">Reference proteome</keyword>
<evidence type="ECO:0000256" key="1">
    <source>
        <dbReference type="ARBA" id="ARBA00022729"/>
    </source>
</evidence>
<proteinExistence type="predicted"/>
<dbReference type="NCBIfam" id="TIGR04183">
    <property type="entry name" value="Por_Secre_tail"/>
    <property type="match status" value="1"/>
</dbReference>
<accession>A0A930XUK3</accession>
<dbReference type="EMBL" id="JADHEC010000001">
    <property type="protein sequence ID" value="MBF2707102.1"/>
    <property type="molecule type" value="Genomic_DNA"/>
</dbReference>
<evidence type="ECO:0000313" key="3">
    <source>
        <dbReference type="EMBL" id="MBF2707102.1"/>
    </source>
</evidence>
<protein>
    <submittedName>
        <fullName evidence="3">T9SS type A sorting domain-containing protein</fullName>
    </submittedName>
</protein>
<dbReference type="AlphaFoldDB" id="A0A930XUK3"/>
<comment type="caution">
    <text evidence="3">The sequence shown here is derived from an EMBL/GenBank/DDBJ whole genome shotgun (WGS) entry which is preliminary data.</text>
</comment>